<name>A0A8X6YKB3_9ARAC</name>
<dbReference type="Proteomes" id="UP000886998">
    <property type="component" value="Unassembled WGS sequence"/>
</dbReference>
<keyword evidence="2" id="KW-1185">Reference proteome</keyword>
<evidence type="ECO:0000313" key="1">
    <source>
        <dbReference type="EMBL" id="GFY72328.1"/>
    </source>
</evidence>
<accession>A0A8X6YKB3</accession>
<organism evidence="1 2">
    <name type="scientific">Trichonephila inaurata madagascariensis</name>
    <dbReference type="NCBI Taxonomy" id="2747483"/>
    <lineage>
        <taxon>Eukaryota</taxon>
        <taxon>Metazoa</taxon>
        <taxon>Ecdysozoa</taxon>
        <taxon>Arthropoda</taxon>
        <taxon>Chelicerata</taxon>
        <taxon>Arachnida</taxon>
        <taxon>Araneae</taxon>
        <taxon>Araneomorphae</taxon>
        <taxon>Entelegynae</taxon>
        <taxon>Araneoidea</taxon>
        <taxon>Nephilidae</taxon>
        <taxon>Trichonephila</taxon>
        <taxon>Trichonephila inaurata</taxon>
    </lineage>
</organism>
<evidence type="ECO:0000313" key="2">
    <source>
        <dbReference type="Proteomes" id="UP000886998"/>
    </source>
</evidence>
<sequence>MRSLPIPKSGQTHLIPSKRLGRILTSTLKTSHCDMGKESRSSFSRAVITAIVDDVGLTSTMETVPPLPCPVSFFFIYGIRCYTIELVTCKATKKITASRLCFYYPALWI</sequence>
<gene>
    <name evidence="1" type="ORF">TNIN_16171</name>
</gene>
<proteinExistence type="predicted"/>
<protein>
    <submittedName>
        <fullName evidence="1">Uncharacterized protein</fullName>
    </submittedName>
</protein>
<dbReference type="EMBL" id="BMAV01019359">
    <property type="protein sequence ID" value="GFY72328.1"/>
    <property type="molecule type" value="Genomic_DNA"/>
</dbReference>
<reference evidence="1" key="1">
    <citation type="submission" date="2020-08" db="EMBL/GenBank/DDBJ databases">
        <title>Multicomponent nature underlies the extraordinary mechanical properties of spider dragline silk.</title>
        <authorList>
            <person name="Kono N."/>
            <person name="Nakamura H."/>
            <person name="Mori M."/>
            <person name="Yoshida Y."/>
            <person name="Ohtoshi R."/>
            <person name="Malay A.D."/>
            <person name="Moran D.A.P."/>
            <person name="Tomita M."/>
            <person name="Numata K."/>
            <person name="Arakawa K."/>
        </authorList>
    </citation>
    <scope>NUCLEOTIDE SEQUENCE</scope>
</reference>
<dbReference type="AlphaFoldDB" id="A0A8X6YKB3"/>
<comment type="caution">
    <text evidence="1">The sequence shown here is derived from an EMBL/GenBank/DDBJ whole genome shotgun (WGS) entry which is preliminary data.</text>
</comment>